<evidence type="ECO:0000313" key="1">
    <source>
        <dbReference type="EMBL" id="MCV2889721.1"/>
    </source>
</evidence>
<dbReference type="EMBL" id="JAOWLB010000011">
    <property type="protein sequence ID" value="MCV2889721.1"/>
    <property type="molecule type" value="Genomic_DNA"/>
</dbReference>
<evidence type="ECO:0000313" key="2">
    <source>
        <dbReference type="Proteomes" id="UP001320899"/>
    </source>
</evidence>
<proteinExistence type="predicted"/>
<dbReference type="Proteomes" id="UP001320899">
    <property type="component" value="Unassembled WGS sequence"/>
</dbReference>
<gene>
    <name evidence="1" type="ORF">OE747_15360</name>
</gene>
<protein>
    <submittedName>
        <fullName evidence="1">Uncharacterized protein</fullName>
    </submittedName>
</protein>
<accession>A0ABT3AM28</accession>
<comment type="caution">
    <text evidence="1">The sequence shown here is derived from an EMBL/GenBank/DDBJ whole genome shotgun (WGS) entry which is preliminary data.</text>
</comment>
<name>A0ABT3AM28_9RHOB</name>
<organism evidence="1 2">
    <name type="scientific">Ruegeria aquimaris</name>
    <dbReference type="NCBI Taxonomy" id="2984333"/>
    <lineage>
        <taxon>Bacteria</taxon>
        <taxon>Pseudomonadati</taxon>
        <taxon>Pseudomonadota</taxon>
        <taxon>Alphaproteobacteria</taxon>
        <taxon>Rhodobacterales</taxon>
        <taxon>Roseobacteraceae</taxon>
        <taxon>Ruegeria</taxon>
    </lineage>
</organism>
<keyword evidence="2" id="KW-1185">Reference proteome</keyword>
<reference evidence="1 2" key="1">
    <citation type="submission" date="2022-10" db="EMBL/GenBank/DDBJ databases">
        <title>Ruegeria sp. nov., isolated from ocean surface sediments.</title>
        <authorList>
            <person name="He W."/>
            <person name="Xue H.-P."/>
            <person name="Zhang D.-F."/>
        </authorList>
    </citation>
    <scope>NUCLEOTIDE SEQUENCE [LARGE SCALE GENOMIC DNA]</scope>
    <source>
        <strain evidence="1 2">XHP0148</strain>
    </source>
</reference>
<sequence>MAILQRDFFQMSAPHTLIWVKKRICGAAFDAASAAVDTPHAVFWVENGVCRRLSLNVLHEIVFDTKTLRIPTHDLNKNADRIGRRMLLD</sequence>